<dbReference type="GO" id="GO:0005737">
    <property type="term" value="C:cytoplasm"/>
    <property type="evidence" value="ECO:0007669"/>
    <property type="project" value="TreeGrafter"/>
</dbReference>
<keyword evidence="6" id="KW-0382">Hypotensive agent</keyword>
<evidence type="ECO:0000256" key="10">
    <source>
        <dbReference type="SAM" id="SignalP"/>
    </source>
</evidence>
<keyword evidence="5 8" id="KW-0838">Vasoactive</keyword>
<dbReference type="InterPro" id="IPR050787">
    <property type="entry name" value="Natriuretic_peptide"/>
</dbReference>
<feature type="chain" id="PRO_5003236006" evidence="10">
    <location>
        <begin position="26"/>
        <end position="196"/>
    </location>
</feature>
<evidence type="ECO:0000256" key="8">
    <source>
        <dbReference type="RuleBase" id="RU003686"/>
    </source>
</evidence>
<reference evidence="11" key="2">
    <citation type="journal article" date="2011" name="Peptides">
        <title>The natriuretic peptide/helokinestatin precursor from Mexican beaded lizard (Heloderma horridum) venom: Amino acid sequence deduced from cloned cDNA and identification of two novel encoded helokinestatins.</title>
        <authorList>
            <person name="Ma C."/>
            <person name="Yang M."/>
            <person name="Zhou M."/>
            <person name="Wu Y."/>
            <person name="Wang L."/>
            <person name="Chen T."/>
            <person name="Ding A."/>
            <person name="Shaw C."/>
        </authorList>
    </citation>
    <scope>NUCLEOTIDE SEQUENCE</scope>
</reference>
<dbReference type="GO" id="GO:0090729">
    <property type="term" value="F:toxin activity"/>
    <property type="evidence" value="ECO:0007669"/>
    <property type="project" value="UniProtKB-KW"/>
</dbReference>
<keyword evidence="2" id="KW-0964">Secreted</keyword>
<feature type="signal peptide" evidence="10">
    <location>
        <begin position="1"/>
        <end position="25"/>
    </location>
</feature>
<evidence type="ECO:0000256" key="3">
    <source>
        <dbReference type="ARBA" id="ARBA00022656"/>
    </source>
</evidence>
<keyword evidence="4 10" id="KW-0732">Signal</keyword>
<keyword evidence="7" id="KW-1015">Disulfide bond</keyword>
<evidence type="ECO:0000256" key="7">
    <source>
        <dbReference type="ARBA" id="ARBA00023157"/>
    </source>
</evidence>
<dbReference type="Pfam" id="PF00212">
    <property type="entry name" value="ANP"/>
    <property type="match status" value="1"/>
</dbReference>
<dbReference type="InterPro" id="IPR002408">
    <property type="entry name" value="Natriuretic_peptide_brain"/>
</dbReference>
<dbReference type="GO" id="GO:0097746">
    <property type="term" value="P:blood vessel diameter maintenance"/>
    <property type="evidence" value="ECO:0007669"/>
    <property type="project" value="UniProtKB-KW"/>
</dbReference>
<protein>
    <submittedName>
        <fullName evidence="11">Preprohelokinestatin-3</fullName>
    </submittedName>
</protein>
<dbReference type="GO" id="GO:0005615">
    <property type="term" value="C:extracellular space"/>
    <property type="evidence" value="ECO:0007669"/>
    <property type="project" value="TreeGrafter"/>
</dbReference>
<evidence type="ECO:0000256" key="1">
    <source>
        <dbReference type="ARBA" id="ARBA00004613"/>
    </source>
</evidence>
<dbReference type="GO" id="GO:0005179">
    <property type="term" value="F:hormone activity"/>
    <property type="evidence" value="ECO:0007669"/>
    <property type="project" value="InterPro"/>
</dbReference>
<dbReference type="PROSITE" id="PS00263">
    <property type="entry name" value="NATRIURETIC_PEPTIDE"/>
    <property type="match status" value="1"/>
</dbReference>
<evidence type="ECO:0000256" key="5">
    <source>
        <dbReference type="ARBA" id="ARBA00022858"/>
    </source>
</evidence>
<keyword evidence="3" id="KW-0800">Toxin</keyword>
<evidence type="ECO:0000256" key="9">
    <source>
        <dbReference type="SAM" id="MobiDB-lite"/>
    </source>
</evidence>
<gene>
    <name evidence="11" type="primary">hkn-3</name>
</gene>
<dbReference type="InterPro" id="IPR030480">
    <property type="entry name" value="Natr_peptide_CS"/>
</dbReference>
<accession>E8ZCG5</accession>
<dbReference type="GO" id="GO:0019934">
    <property type="term" value="P:cGMP-mediated signaling"/>
    <property type="evidence" value="ECO:0007669"/>
    <property type="project" value="TreeGrafter"/>
</dbReference>
<dbReference type="GO" id="GO:0003085">
    <property type="term" value="P:negative regulation of systemic arterial blood pressure"/>
    <property type="evidence" value="ECO:0007669"/>
    <property type="project" value="TreeGrafter"/>
</dbReference>
<feature type="region of interest" description="Disordered" evidence="9">
    <location>
        <begin position="153"/>
        <end position="173"/>
    </location>
</feature>
<evidence type="ECO:0000313" key="11">
    <source>
        <dbReference type="EMBL" id="CBV35783.1"/>
    </source>
</evidence>
<dbReference type="EMBL" id="FR666707">
    <property type="protein sequence ID" value="CBV35783.1"/>
    <property type="molecule type" value="mRNA"/>
</dbReference>
<evidence type="ECO:0000256" key="2">
    <source>
        <dbReference type="ARBA" id="ARBA00022525"/>
    </source>
</evidence>
<organism evidence="11">
    <name type="scientific">Heloderma horridum</name>
    <name type="common">Mexican beaded lizard</name>
    <dbReference type="NCBI Taxonomy" id="8551"/>
    <lineage>
        <taxon>Eukaryota</taxon>
        <taxon>Metazoa</taxon>
        <taxon>Chordata</taxon>
        <taxon>Craniata</taxon>
        <taxon>Vertebrata</taxon>
        <taxon>Euteleostomi</taxon>
        <taxon>Lepidosauria</taxon>
        <taxon>Squamata</taxon>
        <taxon>Bifurcata</taxon>
        <taxon>Unidentata</taxon>
        <taxon>Episquamata</taxon>
        <taxon>Toxicofera</taxon>
        <taxon>Anguimorpha</taxon>
        <taxon>Neoanguimorpha</taxon>
        <taxon>Helodermatidae</taxon>
        <taxon>Heloderma</taxon>
    </lineage>
</organism>
<dbReference type="GO" id="GO:0007168">
    <property type="term" value="P:receptor guanylyl cyclase signaling pathway"/>
    <property type="evidence" value="ECO:0007669"/>
    <property type="project" value="TreeGrafter"/>
</dbReference>
<comment type="subcellular location">
    <subcellularLocation>
        <location evidence="1 8">Secreted</location>
    </subcellularLocation>
</comment>
<dbReference type="GO" id="GO:0051427">
    <property type="term" value="F:hormone receptor binding"/>
    <property type="evidence" value="ECO:0007669"/>
    <property type="project" value="TreeGrafter"/>
</dbReference>
<dbReference type="GO" id="GO:0007218">
    <property type="term" value="P:neuropeptide signaling pathway"/>
    <property type="evidence" value="ECO:0007669"/>
    <property type="project" value="TreeGrafter"/>
</dbReference>
<dbReference type="InterPro" id="IPR000663">
    <property type="entry name" value="Natr_peptide"/>
</dbReference>
<dbReference type="PRINTS" id="PR00712">
    <property type="entry name" value="BNATPEPTIDE"/>
</dbReference>
<dbReference type="SMART" id="SM00183">
    <property type="entry name" value="NAT_PEP"/>
    <property type="match status" value="1"/>
</dbReference>
<reference evidence="11" key="1">
    <citation type="submission" date="2010-07" db="EMBL/GenBank/DDBJ databases">
        <authorList>
            <person name="Yan M."/>
        </authorList>
    </citation>
    <scope>NUCLEOTIDE SEQUENCE</scope>
</reference>
<dbReference type="GO" id="GO:0006182">
    <property type="term" value="P:cGMP biosynthetic process"/>
    <property type="evidence" value="ECO:0007669"/>
    <property type="project" value="TreeGrafter"/>
</dbReference>
<comment type="similarity">
    <text evidence="8">Belongs to the natriuretic peptide family.</text>
</comment>
<sequence length="196" mass="21663">MNPRLACSTWLPLLLVLFTLDQGRANPVERGQEYRSLSKRFDDDSRKLILEPRASEENGPPYQPLVPRASNENVPPAFVPLVPRASDENVPPPPLQMPLIPRASDENVPPPPLQMPLIPRASEQKGPPFNPPPFVDYEPRAANENALRKLIKRSFERSPGRNKRLSPGDGCFGQKIDRIGAVSGMGCNSVSSQGKK</sequence>
<name>E8ZCG5_HELHR</name>
<dbReference type="PANTHER" id="PTHR14066:SF10">
    <property type="entry name" value="NATRIURETIC PEPTIDES B"/>
    <property type="match status" value="1"/>
</dbReference>
<evidence type="ECO:0000256" key="4">
    <source>
        <dbReference type="ARBA" id="ARBA00022729"/>
    </source>
</evidence>
<dbReference type="AlphaFoldDB" id="E8ZCG5"/>
<dbReference type="PANTHER" id="PTHR14066">
    <property type="entry name" value="ATRIAL NATRIURETIC FACTOR PRECURSOR"/>
    <property type="match status" value="1"/>
</dbReference>
<proteinExistence type="evidence at transcript level"/>
<evidence type="ECO:0000256" key="6">
    <source>
        <dbReference type="ARBA" id="ARBA00022924"/>
    </source>
</evidence>